<feature type="compositionally biased region" description="Polar residues" evidence="7">
    <location>
        <begin position="1822"/>
        <end position="1831"/>
    </location>
</feature>
<dbReference type="InterPro" id="IPR036322">
    <property type="entry name" value="WD40_repeat_dom_sf"/>
</dbReference>
<feature type="compositionally biased region" description="Low complexity" evidence="7">
    <location>
        <begin position="493"/>
        <end position="507"/>
    </location>
</feature>
<keyword evidence="3" id="KW-0694">RNA-binding</keyword>
<dbReference type="Proteomes" id="UP000316270">
    <property type="component" value="Chromosome 11"/>
</dbReference>
<feature type="region of interest" description="Disordered" evidence="7">
    <location>
        <begin position="1051"/>
        <end position="1108"/>
    </location>
</feature>
<keyword evidence="6" id="KW-0539">Nucleus</keyword>
<feature type="compositionally biased region" description="Polar residues" evidence="7">
    <location>
        <begin position="1468"/>
        <end position="1483"/>
    </location>
</feature>
<dbReference type="GO" id="GO:0003723">
    <property type="term" value="F:RNA binding"/>
    <property type="evidence" value="ECO:0007669"/>
    <property type="project" value="UniProtKB-KW"/>
</dbReference>
<dbReference type="Gene3D" id="2.130.10.10">
    <property type="entry name" value="YVTN repeat-like/Quinoprotein amine dehydrogenase"/>
    <property type="match status" value="1"/>
</dbReference>
<evidence type="ECO:0000256" key="2">
    <source>
        <dbReference type="ARBA" id="ARBA00022553"/>
    </source>
</evidence>
<feature type="region of interest" description="Disordered" evidence="7">
    <location>
        <begin position="1440"/>
        <end position="1535"/>
    </location>
</feature>
<dbReference type="OrthoDB" id="7326421at2759"/>
<feature type="compositionally biased region" description="Low complexity" evidence="7">
    <location>
        <begin position="11"/>
        <end position="24"/>
    </location>
</feature>
<feature type="compositionally biased region" description="Polar residues" evidence="7">
    <location>
        <begin position="1731"/>
        <end position="1744"/>
    </location>
</feature>
<dbReference type="PANTHER" id="PTHR15528">
    <property type="entry name" value="PEROXISOME PROLIFERATOR ACTIVATED RECEPTOR GAMMA COACTIVATOR 1 PGC-1 -RELATED"/>
    <property type="match status" value="1"/>
</dbReference>
<dbReference type="GO" id="GO:0003712">
    <property type="term" value="F:transcription coregulator activity"/>
    <property type="evidence" value="ECO:0007669"/>
    <property type="project" value="InterPro"/>
</dbReference>
<name>A0A517LFB5_9PEZI</name>
<feature type="compositionally biased region" description="Low complexity" evidence="7">
    <location>
        <begin position="1753"/>
        <end position="1762"/>
    </location>
</feature>
<dbReference type="GO" id="GO:0045944">
    <property type="term" value="P:positive regulation of transcription by RNA polymerase II"/>
    <property type="evidence" value="ECO:0007669"/>
    <property type="project" value="TreeGrafter"/>
</dbReference>
<feature type="compositionally biased region" description="Basic and acidic residues" evidence="7">
    <location>
        <begin position="1133"/>
        <end position="1205"/>
    </location>
</feature>
<dbReference type="Pfam" id="PF23774">
    <property type="entry name" value="TPR_GEMI5"/>
    <property type="match status" value="1"/>
</dbReference>
<dbReference type="InterPro" id="IPR034605">
    <property type="entry name" value="PGC-1"/>
</dbReference>
<feature type="compositionally biased region" description="Low complexity" evidence="7">
    <location>
        <begin position="438"/>
        <end position="449"/>
    </location>
</feature>
<feature type="compositionally biased region" description="Polar residues" evidence="7">
    <location>
        <begin position="993"/>
        <end position="1008"/>
    </location>
</feature>
<organism evidence="9 10">
    <name type="scientific">Venturia effusa</name>
    <dbReference type="NCBI Taxonomy" id="50376"/>
    <lineage>
        <taxon>Eukaryota</taxon>
        <taxon>Fungi</taxon>
        <taxon>Dikarya</taxon>
        <taxon>Ascomycota</taxon>
        <taxon>Pezizomycotina</taxon>
        <taxon>Dothideomycetes</taxon>
        <taxon>Pleosporomycetidae</taxon>
        <taxon>Venturiales</taxon>
        <taxon>Venturiaceae</taxon>
        <taxon>Venturia</taxon>
    </lineage>
</organism>
<feature type="region of interest" description="Disordered" evidence="7">
    <location>
        <begin position="853"/>
        <end position="981"/>
    </location>
</feature>
<feature type="compositionally biased region" description="Low complexity" evidence="7">
    <location>
        <begin position="525"/>
        <end position="540"/>
    </location>
</feature>
<feature type="compositionally biased region" description="Basic and acidic residues" evidence="7">
    <location>
        <begin position="1057"/>
        <end position="1067"/>
    </location>
</feature>
<feature type="region of interest" description="Disordered" evidence="7">
    <location>
        <begin position="1851"/>
        <end position="1901"/>
    </location>
</feature>
<keyword evidence="5" id="KW-0804">Transcription</keyword>
<feature type="region of interest" description="Disordered" evidence="7">
    <location>
        <begin position="1120"/>
        <end position="1320"/>
    </location>
</feature>
<keyword evidence="10" id="KW-1185">Reference proteome</keyword>
<keyword evidence="4" id="KW-0805">Transcription regulation</keyword>
<reference evidence="9 10" key="1">
    <citation type="submission" date="2019-07" db="EMBL/GenBank/DDBJ databases">
        <title>Finished genome of Venturia effusa.</title>
        <authorList>
            <person name="Young C.A."/>
            <person name="Cox M.P."/>
            <person name="Ganley A.R.D."/>
            <person name="David W.J."/>
        </authorList>
    </citation>
    <scope>NUCLEOTIDE SEQUENCE [LARGE SCALE GENOMIC DNA]</scope>
    <source>
        <strain evidence="10">albino</strain>
    </source>
</reference>
<feature type="compositionally biased region" description="Basic and acidic residues" evidence="7">
    <location>
        <begin position="957"/>
        <end position="975"/>
    </location>
</feature>
<dbReference type="EMBL" id="CP042195">
    <property type="protein sequence ID" value="QDS74323.1"/>
    <property type="molecule type" value="Genomic_DNA"/>
</dbReference>
<evidence type="ECO:0000256" key="4">
    <source>
        <dbReference type="ARBA" id="ARBA00023015"/>
    </source>
</evidence>
<dbReference type="InterPro" id="IPR015943">
    <property type="entry name" value="WD40/YVTN_repeat-like_dom_sf"/>
</dbReference>
<evidence type="ECO:0000313" key="10">
    <source>
        <dbReference type="Proteomes" id="UP000316270"/>
    </source>
</evidence>
<feature type="compositionally biased region" description="Polar residues" evidence="7">
    <location>
        <begin position="1237"/>
        <end position="1248"/>
    </location>
</feature>
<feature type="region of interest" description="Disordered" evidence="7">
    <location>
        <begin position="1015"/>
        <end position="1034"/>
    </location>
</feature>
<evidence type="ECO:0000256" key="7">
    <source>
        <dbReference type="SAM" id="MobiDB-lite"/>
    </source>
</evidence>
<protein>
    <recommendedName>
        <fullName evidence="8">Gem-associated protein 5 TPR domain-containing protein</fullName>
    </recommendedName>
</protein>
<feature type="compositionally biased region" description="Low complexity" evidence="7">
    <location>
        <begin position="1091"/>
        <end position="1103"/>
    </location>
</feature>
<dbReference type="PANTHER" id="PTHR15528:SF11">
    <property type="entry name" value="FI18188P1"/>
    <property type="match status" value="1"/>
</dbReference>
<sequence length="1901" mass="208265">MSSFRSESRTSSRQSNNRSNSQNQHRNDVIAPPPPSLTPANDTLEACAATATFFLYAQRNVILVLHHDTLAIDRRFEKHKEDVLWIAVDNVSDRGSGRLVVSYDTSQTTIVWDLMTGHEVARFAAYEEIRVAAWMKNSNIAFGNSQGNVILFEPSTSEHISARTIFDPITALAPSGDSRTFAIGYMNGSILVATLQPFTILHTLSSNRAPSPLSRLAWHGSSSKQKSDMLAAQTIDGDLRVWSIPKTPNGETPSVIRVLSRTENDRASGLNWFGWSKMGRIIQYSAGLTFVWDVRTKRVTYESVPTVDGLVSIANYGPTATLFTLGRNHTVQQYDLNPAARPMLVQNVQHVPAQLPPSPPISDGEGLKSARYATAGPSGNPRPNPSDADRPPSNNIPVYFEDIHSESESDVPMSPLARISKVDPDEDRDQLGPLSPVSSRASTTSRSSAGGRGARRLQHQHQQPQVQEQSRIGNLNDLRYQQQNERPNSPGMVSSSAQSVSTATTFSMGSSRQGYPQRARRESISTRSLLSTSTSHSRASNGKSSRLRQEVLRSPEETKNLMEMDLFPYTKARLSDIPFRPPIYDQNRRTPDDLRIQMLNVVFGWPDDVEDLIRDELALHPSGSASSVMLSKWLGDLGADIAASMIGSESMTSSDWMLLALSSMGQDSQKKVGEAFVQRLLEKGDIHPAVSILLGLGEYDEAVEVYVSRKYYMEAVLLTCLFFPTDWQRQSYLVRKWGEIAVGDGHPELAVRCFSCTTLESSEPWFSPRAQDAVYATQQMLMGPDTPLSSASPVSAGGSTRIRPTQAGLKLVTNFNQPSAHGPKSAIDGSKTPMVYPGETPIEPAVMDSAFRPSYRDPASAMSTRTATPGGYGRRRYPSSRRTEASDLSLTTPLARMPTPMTAIKGMRDAPSTTQTTRTRRSASTSQASSFLTASEYQEDDRGRSGLPSPAQGVFARLREESAKNHRGGSRERKPSQLSLDNIDIVIDPSLPSGATQSSYTNMTAGSNSMLGDAYETRRGATSPGPLRTGVSMQSAKIRSIDQFINSLDEANYQAPDRTHDAPERPGSRSTRRAPSEGGRRTHVIRPAKRSPSSPVSMSPDDPALQLSNYNFDDERFYKRASPTESAPSVSMHGREARDLDRSRGPGGRSESKSRRNESAIRIETKREPSRRRGESTTRERSGRRAESREPTGRRAESSRREQSRSRNQNARQPSYEEMVNEREGRGRSTVRGPGSATRSPSSPSGNFPMSPAGSNMGGGRSKIGERVRERSMSRARNRSPAGSAAGGRKTSPDPTANARKSSRPPVPRLQTNMTDPNVLNKRKLAAKELEERRLSLARRPSAPPIVHPHELIPRSAGTPSAEMMMGGFYKHHIPSEHELIRGHTADPHIMRNLASATSQGGVSNKSVQIGLPATPRAMRHPKYMGEGEVEQVPAVPEIPATFGRSNNDSQNEQYPQEEDNDTLGFLPTTTFQPFNAGPSRSASAPPEKLSALGHQRRISHTRQGSSHSRKNSDSGDIIVVSPGGMGSGGGLSFSKTIDQTIRESQIMFVERSPSPDDEDIPPVMLPELQHLAGPMPPPPPPMPFPPRQDSGNAPTLSAVAFMPHEEEQQQQQVKPTHSRSNSNNQISQFSAPEVTTPGGSVITPGGHRRGRNSISDSVGSKFSGLRNRLRDRTPSRTRNPAISPPIQQNQQPTPFEIVTQQQAQRQPAPYENLPQQQQQQLFPYENLPQATFGQSLPQSTFGKTPSPYESLPQQSQRRPSQGNVPQARMPYETQVSAAVNPSASSGAAQARMPYETQVSAAVNAASGTVQEQAREQQQQQPTLLLPSTTFGGYRNPKEIARQLREEQIQQQREFGAEISRDGAATAPPRSTSVYGRRDKLSANLPPQQLQPGAGDRGNMI</sequence>
<keyword evidence="2" id="KW-0597">Phosphoprotein</keyword>
<feature type="region of interest" description="Disordered" evidence="7">
    <location>
        <begin position="1571"/>
        <end position="1694"/>
    </location>
</feature>
<feature type="region of interest" description="Disordered" evidence="7">
    <location>
        <begin position="1"/>
        <end position="38"/>
    </location>
</feature>
<dbReference type="GO" id="GO:0005634">
    <property type="term" value="C:nucleus"/>
    <property type="evidence" value="ECO:0007669"/>
    <property type="project" value="UniProtKB-SubCell"/>
</dbReference>
<feature type="compositionally biased region" description="Polar residues" evidence="7">
    <location>
        <begin position="1677"/>
        <end position="1694"/>
    </location>
</feature>
<dbReference type="STRING" id="50376.A0A517LFB5"/>
<feature type="compositionally biased region" description="Polar residues" evidence="7">
    <location>
        <begin position="1610"/>
        <end position="1631"/>
    </location>
</feature>
<feature type="region of interest" description="Disordered" evidence="7">
    <location>
        <begin position="352"/>
        <end position="398"/>
    </location>
</feature>
<feature type="region of interest" description="Disordered" evidence="7">
    <location>
        <begin position="1731"/>
        <end position="1767"/>
    </location>
</feature>
<evidence type="ECO:0000313" key="9">
    <source>
        <dbReference type="EMBL" id="QDS74323.1"/>
    </source>
</evidence>
<evidence type="ECO:0000256" key="1">
    <source>
        <dbReference type="ARBA" id="ARBA00004123"/>
    </source>
</evidence>
<feature type="compositionally biased region" description="Pro residues" evidence="7">
    <location>
        <begin position="1575"/>
        <end position="1587"/>
    </location>
</feature>
<feature type="compositionally biased region" description="Low complexity" evidence="7">
    <location>
        <begin position="460"/>
        <end position="469"/>
    </location>
</feature>
<feature type="region of interest" description="Disordered" evidence="7">
    <location>
        <begin position="421"/>
        <end position="555"/>
    </location>
</feature>
<feature type="compositionally biased region" description="Basic and acidic residues" evidence="7">
    <location>
        <begin position="1263"/>
        <end position="1273"/>
    </location>
</feature>
<feature type="region of interest" description="Disordered" evidence="7">
    <location>
        <begin position="1810"/>
        <end position="1835"/>
    </location>
</feature>
<evidence type="ECO:0000259" key="8">
    <source>
        <dbReference type="Pfam" id="PF23774"/>
    </source>
</evidence>
<gene>
    <name evidence="9" type="ORF">FKW77_004198</name>
</gene>
<dbReference type="InterPro" id="IPR056421">
    <property type="entry name" value="TPR_GEMI5"/>
</dbReference>
<evidence type="ECO:0000256" key="5">
    <source>
        <dbReference type="ARBA" id="ARBA00023163"/>
    </source>
</evidence>
<feature type="region of interest" description="Disordered" evidence="7">
    <location>
        <begin position="989"/>
        <end position="1008"/>
    </location>
</feature>
<feature type="domain" description="Gem-associated protein 5 TPR" evidence="8">
    <location>
        <begin position="603"/>
        <end position="754"/>
    </location>
</feature>
<proteinExistence type="predicted"/>
<accession>A0A517LFB5</accession>
<feature type="compositionally biased region" description="Basic and acidic residues" evidence="7">
    <location>
        <begin position="1"/>
        <end position="10"/>
    </location>
</feature>
<comment type="subcellular location">
    <subcellularLocation>
        <location evidence="1">Nucleus</location>
    </subcellularLocation>
</comment>
<dbReference type="SUPFAM" id="SSF50978">
    <property type="entry name" value="WD40 repeat-like"/>
    <property type="match status" value="1"/>
</dbReference>
<feature type="compositionally biased region" description="Polar residues" evidence="7">
    <location>
        <begin position="1444"/>
        <end position="1455"/>
    </location>
</feature>
<evidence type="ECO:0000256" key="6">
    <source>
        <dbReference type="ARBA" id="ARBA00023242"/>
    </source>
</evidence>
<evidence type="ECO:0000256" key="3">
    <source>
        <dbReference type="ARBA" id="ARBA00022884"/>
    </source>
</evidence>
<feature type="compositionally biased region" description="Low complexity" evidence="7">
    <location>
        <begin position="912"/>
        <end position="930"/>
    </location>
</feature>